<feature type="transmembrane region" description="Helical" evidence="8">
    <location>
        <begin position="85"/>
        <end position="106"/>
    </location>
</feature>
<dbReference type="PANTHER" id="PTHR30477:SF0">
    <property type="entry name" value="METAL TRANSPORT SYSTEM MEMBRANE PROTEIN TM_0125-RELATED"/>
    <property type="match status" value="1"/>
</dbReference>
<evidence type="ECO:0000256" key="8">
    <source>
        <dbReference type="SAM" id="Phobius"/>
    </source>
</evidence>
<keyword evidence="4 8" id="KW-1133">Transmembrane helix</keyword>
<feature type="transmembrane region" description="Helical" evidence="8">
    <location>
        <begin position="212"/>
        <end position="230"/>
    </location>
</feature>
<evidence type="ECO:0000313" key="9">
    <source>
        <dbReference type="EMBL" id="GAA4605430.1"/>
    </source>
</evidence>
<evidence type="ECO:0000256" key="2">
    <source>
        <dbReference type="ARBA" id="ARBA00008034"/>
    </source>
</evidence>
<dbReference type="InterPro" id="IPR001626">
    <property type="entry name" value="ABC_TroCD"/>
</dbReference>
<feature type="transmembrane region" description="Helical" evidence="8">
    <location>
        <begin position="236"/>
        <end position="258"/>
    </location>
</feature>
<evidence type="ECO:0000313" key="10">
    <source>
        <dbReference type="Proteomes" id="UP001500212"/>
    </source>
</evidence>
<keyword evidence="3 6" id="KW-0812">Transmembrane</keyword>
<feature type="transmembrane region" description="Helical" evidence="8">
    <location>
        <begin position="126"/>
        <end position="144"/>
    </location>
</feature>
<dbReference type="EMBL" id="BAABHJ010000005">
    <property type="protein sequence ID" value="GAA4605430.1"/>
    <property type="molecule type" value="Genomic_DNA"/>
</dbReference>
<evidence type="ECO:0000256" key="3">
    <source>
        <dbReference type="ARBA" id="ARBA00022692"/>
    </source>
</evidence>
<dbReference type="RefSeq" id="WP_345351517.1">
    <property type="nucleotide sequence ID" value="NZ_BAABHJ010000005.1"/>
</dbReference>
<sequence length="294" mass="29832">MTTVDRAILEAVLLGMVGGLISVQILLRRLPFFTLAMTHATFPGVVLAAIAGLNLYVGGGLFGVLIVLGILALSRRPEHGTATAIGIVLSAGFALGVVLLSARDGFSKDLSAYTVGQILTVGNGDLLAVSVVGLIIVALLFVAGRQLTFRAFDPGGHAAAGYRPTAIDLALLLTVEAVIIIAVPAVGAILAVTVLVAPAAIARLWTHHITVMTAIAVAAGAGSGLTGVVISTHYDVAAGGTITVVTGALFALSLAMTATRHTIVSRRRGRRPASDPSTPVSAGPPRMKTAEEAG</sequence>
<keyword evidence="5 8" id="KW-0472">Membrane</keyword>
<dbReference type="SUPFAM" id="SSF81345">
    <property type="entry name" value="ABC transporter involved in vitamin B12 uptake, BtuC"/>
    <property type="match status" value="1"/>
</dbReference>
<feature type="region of interest" description="Disordered" evidence="7">
    <location>
        <begin position="263"/>
        <end position="294"/>
    </location>
</feature>
<evidence type="ECO:0000256" key="5">
    <source>
        <dbReference type="ARBA" id="ARBA00023136"/>
    </source>
</evidence>
<keyword evidence="10" id="KW-1185">Reference proteome</keyword>
<proteinExistence type="inferred from homology"/>
<comment type="caution">
    <text evidence="9">The sequence shown here is derived from an EMBL/GenBank/DDBJ whole genome shotgun (WGS) entry which is preliminary data.</text>
</comment>
<dbReference type="PANTHER" id="PTHR30477">
    <property type="entry name" value="ABC-TRANSPORTER METAL-BINDING PROTEIN"/>
    <property type="match status" value="1"/>
</dbReference>
<evidence type="ECO:0000256" key="4">
    <source>
        <dbReference type="ARBA" id="ARBA00022989"/>
    </source>
</evidence>
<reference evidence="10" key="1">
    <citation type="journal article" date="2019" name="Int. J. Syst. Evol. Microbiol.">
        <title>The Global Catalogue of Microorganisms (GCM) 10K type strain sequencing project: providing services to taxonomists for standard genome sequencing and annotation.</title>
        <authorList>
            <consortium name="The Broad Institute Genomics Platform"/>
            <consortium name="The Broad Institute Genome Sequencing Center for Infectious Disease"/>
            <person name="Wu L."/>
            <person name="Ma J."/>
        </authorList>
    </citation>
    <scope>NUCLEOTIDE SEQUENCE [LARGE SCALE GENOMIC DNA]</scope>
    <source>
        <strain evidence="10">JCM 17938</strain>
    </source>
</reference>
<accession>A0ABP8TFY3</accession>
<keyword evidence="6" id="KW-0813">Transport</keyword>
<dbReference type="Gene3D" id="1.10.3470.10">
    <property type="entry name" value="ABC transporter involved in vitamin B12 uptake, BtuC"/>
    <property type="match status" value="1"/>
</dbReference>
<name>A0ABP8TFY3_9ACTN</name>
<evidence type="ECO:0000256" key="1">
    <source>
        <dbReference type="ARBA" id="ARBA00004141"/>
    </source>
</evidence>
<dbReference type="InterPro" id="IPR037294">
    <property type="entry name" value="ABC_BtuC-like"/>
</dbReference>
<protein>
    <submittedName>
        <fullName evidence="9">Metal ABC transporter permease</fullName>
    </submittedName>
</protein>
<evidence type="ECO:0000256" key="7">
    <source>
        <dbReference type="SAM" id="MobiDB-lite"/>
    </source>
</evidence>
<evidence type="ECO:0000256" key="6">
    <source>
        <dbReference type="RuleBase" id="RU003943"/>
    </source>
</evidence>
<organism evidence="9 10">
    <name type="scientific">Actinoallomurus liliacearum</name>
    <dbReference type="NCBI Taxonomy" id="1080073"/>
    <lineage>
        <taxon>Bacteria</taxon>
        <taxon>Bacillati</taxon>
        <taxon>Actinomycetota</taxon>
        <taxon>Actinomycetes</taxon>
        <taxon>Streptosporangiales</taxon>
        <taxon>Thermomonosporaceae</taxon>
        <taxon>Actinoallomurus</taxon>
    </lineage>
</organism>
<comment type="subcellular location">
    <subcellularLocation>
        <location evidence="6">Cell membrane</location>
        <topology evidence="6">Multi-pass membrane protein</topology>
    </subcellularLocation>
    <subcellularLocation>
        <location evidence="1">Membrane</location>
        <topology evidence="1">Multi-pass membrane protein</topology>
    </subcellularLocation>
</comment>
<gene>
    <name evidence="9" type="ORF">GCM10023195_18830</name>
</gene>
<comment type="similarity">
    <text evidence="2 6">Belongs to the ABC-3 integral membrane protein family.</text>
</comment>
<dbReference type="Pfam" id="PF00950">
    <property type="entry name" value="ABC-3"/>
    <property type="match status" value="1"/>
</dbReference>
<dbReference type="Proteomes" id="UP001500212">
    <property type="component" value="Unassembled WGS sequence"/>
</dbReference>
<feature type="transmembrane region" description="Helical" evidence="8">
    <location>
        <begin position="47"/>
        <end position="73"/>
    </location>
</feature>
<feature type="transmembrane region" description="Helical" evidence="8">
    <location>
        <begin position="7"/>
        <end position="27"/>
    </location>
</feature>